<accession>A0AAV9GHB7</accession>
<feature type="repeat" description="ANK" evidence="3">
    <location>
        <begin position="573"/>
        <end position="605"/>
    </location>
</feature>
<feature type="repeat" description="ANK" evidence="3">
    <location>
        <begin position="749"/>
        <end position="782"/>
    </location>
</feature>
<name>A0AAV9GHB7_9PEZI</name>
<dbReference type="AlphaFoldDB" id="A0AAV9GHB7"/>
<dbReference type="SUPFAM" id="SSF52540">
    <property type="entry name" value="P-loop containing nucleoside triphosphate hydrolases"/>
    <property type="match status" value="1"/>
</dbReference>
<keyword evidence="7" id="KW-1185">Reference proteome</keyword>
<dbReference type="Gene3D" id="1.25.40.20">
    <property type="entry name" value="Ankyrin repeat-containing domain"/>
    <property type="match status" value="3"/>
</dbReference>
<keyword evidence="2 3" id="KW-0040">ANK repeat</keyword>
<evidence type="ECO:0000259" key="5">
    <source>
        <dbReference type="Pfam" id="PF24883"/>
    </source>
</evidence>
<reference evidence="6" key="1">
    <citation type="journal article" date="2023" name="Mol. Phylogenet. Evol.">
        <title>Genome-scale phylogeny and comparative genomics of the fungal order Sordariales.</title>
        <authorList>
            <person name="Hensen N."/>
            <person name="Bonometti L."/>
            <person name="Westerberg I."/>
            <person name="Brannstrom I.O."/>
            <person name="Guillou S."/>
            <person name="Cros-Aarteil S."/>
            <person name="Calhoun S."/>
            <person name="Haridas S."/>
            <person name="Kuo A."/>
            <person name="Mondo S."/>
            <person name="Pangilinan J."/>
            <person name="Riley R."/>
            <person name="LaButti K."/>
            <person name="Andreopoulos B."/>
            <person name="Lipzen A."/>
            <person name="Chen C."/>
            <person name="Yan M."/>
            <person name="Daum C."/>
            <person name="Ng V."/>
            <person name="Clum A."/>
            <person name="Steindorff A."/>
            <person name="Ohm R.A."/>
            <person name="Martin F."/>
            <person name="Silar P."/>
            <person name="Natvig D.O."/>
            <person name="Lalanne C."/>
            <person name="Gautier V."/>
            <person name="Ament-Velasquez S.L."/>
            <person name="Kruys A."/>
            <person name="Hutchinson M.I."/>
            <person name="Powell A.J."/>
            <person name="Barry K."/>
            <person name="Miller A.N."/>
            <person name="Grigoriev I.V."/>
            <person name="Debuchy R."/>
            <person name="Gladieux P."/>
            <person name="Hiltunen Thoren M."/>
            <person name="Johannesson H."/>
        </authorList>
    </citation>
    <scope>NUCLEOTIDE SEQUENCE</scope>
    <source>
        <strain evidence="6">PSN243</strain>
    </source>
</reference>
<dbReference type="PROSITE" id="PS50297">
    <property type="entry name" value="ANK_REP_REGION"/>
    <property type="match status" value="3"/>
</dbReference>
<dbReference type="SMART" id="SM00248">
    <property type="entry name" value="ANK"/>
    <property type="match status" value="7"/>
</dbReference>
<dbReference type="InterPro" id="IPR027417">
    <property type="entry name" value="P-loop_NTPase"/>
</dbReference>
<dbReference type="InterPro" id="IPR036770">
    <property type="entry name" value="Ankyrin_rpt-contain_sf"/>
</dbReference>
<feature type="domain" description="GPI inositol-deacylase winged helix" evidence="4">
    <location>
        <begin position="304"/>
        <end position="384"/>
    </location>
</feature>
<dbReference type="Pfam" id="PF22939">
    <property type="entry name" value="WHD_GPIID"/>
    <property type="match status" value="1"/>
</dbReference>
<keyword evidence="1" id="KW-0677">Repeat</keyword>
<dbReference type="InterPro" id="IPR054471">
    <property type="entry name" value="GPIID_WHD"/>
</dbReference>
<dbReference type="InterPro" id="IPR056884">
    <property type="entry name" value="NPHP3-like_N"/>
</dbReference>
<reference evidence="6" key="2">
    <citation type="submission" date="2023-05" db="EMBL/GenBank/DDBJ databases">
        <authorList>
            <consortium name="Lawrence Berkeley National Laboratory"/>
            <person name="Steindorff A."/>
            <person name="Hensen N."/>
            <person name="Bonometti L."/>
            <person name="Westerberg I."/>
            <person name="Brannstrom I.O."/>
            <person name="Guillou S."/>
            <person name="Cros-Aarteil S."/>
            <person name="Calhoun S."/>
            <person name="Haridas S."/>
            <person name="Kuo A."/>
            <person name="Mondo S."/>
            <person name="Pangilinan J."/>
            <person name="Riley R."/>
            <person name="Labutti K."/>
            <person name="Andreopoulos B."/>
            <person name="Lipzen A."/>
            <person name="Chen C."/>
            <person name="Yanf M."/>
            <person name="Daum C."/>
            <person name="Ng V."/>
            <person name="Clum A."/>
            <person name="Ohm R."/>
            <person name="Martin F."/>
            <person name="Silar P."/>
            <person name="Natvig D."/>
            <person name="Lalanne C."/>
            <person name="Gautier V."/>
            <person name="Ament-Velasquez S.L."/>
            <person name="Kruys A."/>
            <person name="Hutchinson M.I."/>
            <person name="Powell A.J."/>
            <person name="Barry K."/>
            <person name="Miller A.N."/>
            <person name="Grigoriev I.V."/>
            <person name="Debuchy R."/>
            <person name="Gladieux P."/>
            <person name="Thoren M.H."/>
            <person name="Johannesson H."/>
        </authorList>
    </citation>
    <scope>NUCLEOTIDE SEQUENCE</scope>
    <source>
        <strain evidence="6">PSN243</strain>
    </source>
</reference>
<dbReference type="SUPFAM" id="SSF48403">
    <property type="entry name" value="Ankyrin repeat"/>
    <property type="match status" value="1"/>
</dbReference>
<evidence type="ECO:0000256" key="3">
    <source>
        <dbReference type="PROSITE-ProRule" id="PRU00023"/>
    </source>
</evidence>
<comment type="caution">
    <text evidence="6">The sequence shown here is derived from an EMBL/GenBank/DDBJ whole genome shotgun (WGS) entry which is preliminary data.</text>
</comment>
<evidence type="ECO:0000259" key="4">
    <source>
        <dbReference type="Pfam" id="PF22939"/>
    </source>
</evidence>
<dbReference type="Pfam" id="PF24883">
    <property type="entry name" value="NPHP3_N"/>
    <property type="match status" value="1"/>
</dbReference>
<organism evidence="6 7">
    <name type="scientific">Podospora aff. communis PSN243</name>
    <dbReference type="NCBI Taxonomy" id="3040156"/>
    <lineage>
        <taxon>Eukaryota</taxon>
        <taxon>Fungi</taxon>
        <taxon>Dikarya</taxon>
        <taxon>Ascomycota</taxon>
        <taxon>Pezizomycotina</taxon>
        <taxon>Sordariomycetes</taxon>
        <taxon>Sordariomycetidae</taxon>
        <taxon>Sordariales</taxon>
        <taxon>Podosporaceae</taxon>
        <taxon>Podospora</taxon>
    </lineage>
</organism>
<dbReference type="Proteomes" id="UP001321760">
    <property type="component" value="Unassembled WGS sequence"/>
</dbReference>
<dbReference type="PANTHER" id="PTHR24178">
    <property type="entry name" value="MOLTING PROTEIN MLT-4"/>
    <property type="match status" value="1"/>
</dbReference>
<dbReference type="Gene3D" id="3.40.50.300">
    <property type="entry name" value="P-loop containing nucleotide triphosphate hydrolases"/>
    <property type="match status" value="1"/>
</dbReference>
<evidence type="ECO:0000313" key="7">
    <source>
        <dbReference type="Proteomes" id="UP001321760"/>
    </source>
</evidence>
<feature type="domain" description="Nephrocystin 3-like N-terminal" evidence="5">
    <location>
        <begin position="37"/>
        <end position="184"/>
    </location>
</feature>
<gene>
    <name evidence="6" type="ORF">QBC34DRAFT_486608</name>
</gene>
<dbReference type="PROSITE" id="PS50088">
    <property type="entry name" value="ANK_REPEAT"/>
    <property type="match status" value="4"/>
</dbReference>
<sequence length="882" mass="99524">MGSDDPSLAGRRRDVLKALCMLSCRERKDRNPDRVPGTCEWFVNHESFRQWQEQKSSTMLWVSATPGCGKSVLAKYLDDFEDQKSATVAVSSILQQLFEQKPILLSQDIVERFELYGKRLTESFGELWDILLTVSRNTNAGEIICMFDAFDECENTTQSELAKALRKFFGSRTGSGLKFLITSRPWGKIRRSFQPLYIPEVPAIHLTGEGEIETAKIAKEIDVYIRARVRNIQESFHLSPDEVQLLMDRLLGARNRTYLWVHLVLDMIETSIHIDEAGIKAATSVLPQSVEEAYEKILSKSYDVQESKRLLSIIVAATRPLTLAEMAVALTIRKEHASYRDLNLKSEERFREYLRDLCGLFVTVVSSKVYLLHQTAKEFLVMDDPGLVAKGAGGRLQWKWSLRLEECHRSLFEICAWHLLLKEFEEEPIKSFQPQDLHEYIQKHPFLDYSARNWAIHFRLSKINVDDAAKDSLLAICKDSQRRYTWFKTYWGSDHGKYPWIFTTLMVASYFGIEPVVRHLIARNDVALCSTDSSHKRSALSWASENGHEGVVKLMLSSCQPPERLRVNMGDRYGRTPLSYAAMSGNVAIAKMLLKAGARASLEDKLGMTPLSYAILNGNETVITLLERKEDKKSSAESTMQKMLLSAAGMGDGMLVMRLLRTKRVDVNGVDERGLTPLDRAIENTGEVDLETTGLISVAAQHGSKDVIERLLERGGRTPLSWAAIKGHVDIVQLLLDSKKVDIDPRDSEGRTPLSHASQWEHSDIMQLLLITEKVDINSRDSGGRTPLSRAASGYGREAAVKLLLETGKVDVDSKDSHGRTPLTWAAGYGNVECVRLLLDTGKADINSKDSEGRTPLSWAQTDRWWDREAVKRLLLDRGATK</sequence>
<dbReference type="EMBL" id="MU865954">
    <property type="protein sequence ID" value="KAK4446795.1"/>
    <property type="molecule type" value="Genomic_DNA"/>
</dbReference>
<evidence type="ECO:0000256" key="2">
    <source>
        <dbReference type="ARBA" id="ARBA00023043"/>
    </source>
</evidence>
<feature type="repeat" description="ANK" evidence="3">
    <location>
        <begin position="715"/>
        <end position="737"/>
    </location>
</feature>
<feature type="repeat" description="ANK" evidence="3">
    <location>
        <begin position="818"/>
        <end position="842"/>
    </location>
</feature>
<evidence type="ECO:0000313" key="6">
    <source>
        <dbReference type="EMBL" id="KAK4446795.1"/>
    </source>
</evidence>
<dbReference type="Pfam" id="PF12796">
    <property type="entry name" value="Ank_2"/>
    <property type="match status" value="3"/>
</dbReference>
<protein>
    <submittedName>
        <fullName evidence="6">Ankyrin repeat-containing domain protein</fullName>
    </submittedName>
</protein>
<evidence type="ECO:0000256" key="1">
    <source>
        <dbReference type="ARBA" id="ARBA00022737"/>
    </source>
</evidence>
<dbReference type="InterPro" id="IPR002110">
    <property type="entry name" value="Ankyrin_rpt"/>
</dbReference>
<proteinExistence type="predicted"/>